<feature type="region of interest" description="Disordered" evidence="7">
    <location>
        <begin position="55"/>
        <end position="81"/>
    </location>
</feature>
<evidence type="ECO:0000256" key="2">
    <source>
        <dbReference type="ARBA" id="ARBA00022448"/>
    </source>
</evidence>
<protein>
    <recommendedName>
        <fullName evidence="5">Importin subunit alpha</fullName>
    </recommendedName>
</protein>
<keyword evidence="10" id="KW-1185">Reference proteome</keyword>
<dbReference type="GO" id="GO:0061608">
    <property type="term" value="F:nuclear import signal receptor activity"/>
    <property type="evidence" value="ECO:0007669"/>
    <property type="project" value="InterPro"/>
</dbReference>
<gene>
    <name evidence="9" type="ORF">AFUS01_LOCUS9787</name>
</gene>
<evidence type="ECO:0000256" key="5">
    <source>
        <dbReference type="PIRNR" id="PIRNR005673"/>
    </source>
</evidence>
<reference evidence="9" key="1">
    <citation type="submission" date="2021-06" db="EMBL/GenBank/DDBJ databases">
        <authorList>
            <person name="Hodson N. C."/>
            <person name="Mongue J. A."/>
            <person name="Jaron S. K."/>
        </authorList>
    </citation>
    <scope>NUCLEOTIDE SEQUENCE</scope>
</reference>
<organism evidence="9 10">
    <name type="scientific">Allacma fusca</name>
    <dbReference type="NCBI Taxonomy" id="39272"/>
    <lineage>
        <taxon>Eukaryota</taxon>
        <taxon>Metazoa</taxon>
        <taxon>Ecdysozoa</taxon>
        <taxon>Arthropoda</taxon>
        <taxon>Hexapoda</taxon>
        <taxon>Collembola</taxon>
        <taxon>Symphypleona</taxon>
        <taxon>Sminthuridae</taxon>
        <taxon>Allacma</taxon>
    </lineage>
</organism>
<dbReference type="PANTHER" id="PTHR23316">
    <property type="entry name" value="IMPORTIN ALPHA"/>
    <property type="match status" value="1"/>
</dbReference>
<evidence type="ECO:0000256" key="7">
    <source>
        <dbReference type="SAM" id="MobiDB-lite"/>
    </source>
</evidence>
<evidence type="ECO:0000256" key="1">
    <source>
        <dbReference type="ARBA" id="ARBA00010394"/>
    </source>
</evidence>
<feature type="repeat" description="ARM" evidence="6">
    <location>
        <begin position="300"/>
        <end position="342"/>
    </location>
</feature>
<accession>A0A8J2P1J2</accession>
<feature type="repeat" description="ARM" evidence="6">
    <location>
        <begin position="342"/>
        <end position="370"/>
    </location>
</feature>
<dbReference type="InterPro" id="IPR002652">
    <property type="entry name" value="Importin-a_IBB"/>
</dbReference>
<keyword evidence="3" id="KW-0677">Repeat</keyword>
<dbReference type="SMART" id="SM00185">
    <property type="entry name" value="ARM"/>
    <property type="match status" value="8"/>
</dbReference>
<dbReference type="InterPro" id="IPR024931">
    <property type="entry name" value="Importin_alpha"/>
</dbReference>
<keyword evidence="4 5" id="KW-0653">Protein transport</keyword>
<dbReference type="PROSITE" id="PS51214">
    <property type="entry name" value="IBB"/>
    <property type="match status" value="1"/>
</dbReference>
<dbReference type="FunFam" id="1.25.10.10:FF:000009">
    <property type="entry name" value="Importin subunit alpha"/>
    <property type="match status" value="1"/>
</dbReference>
<evidence type="ECO:0000256" key="4">
    <source>
        <dbReference type="ARBA" id="ARBA00022927"/>
    </source>
</evidence>
<dbReference type="InterPro" id="IPR032413">
    <property type="entry name" value="Arm_3"/>
</dbReference>
<evidence type="ECO:0000259" key="8">
    <source>
        <dbReference type="PROSITE" id="PS51214"/>
    </source>
</evidence>
<sequence>MFTQFPILSILFFEGAKMSESRARNYKNTGRSTADELRRRRNEVSVELRKAKKDEQLTKRRQIDTDEVDSRQTENINESPSIAVNEATLTKILEDLFSDDPQKQFIGAQTTRKILSRERHPPIDVVIKANIVPKCVEFLHANHHSDLQFESAWVLTNIASGTSEQTDFVVRAGAIEPFIQMLKSPHSHIAEQAIWALGNIAGDGPQQRDNVINKGIIPPLVALAKTHTSSTFLRNVAWTLSNLCRAKTPPPPAEATRQCLPALAYLINNNDYEVIADACWALSYLSDGSNDKIEEVVRAGVVPRLVQLLSAGSFNVVTPCLRAVGNIVTGNDSQTQAVLKSGVLPHLAKLLVSPKSNIVKEAAWTVSNIAAGTLEQINMIVHAEIIPLLINVLKHGDFRCQKEAIWAITNITSGGSVEHMVCLGNAGMIPAFCDLLNIRDWKTIVVLMDGIENMLKGAAEVGQADKVAFAIEECGGLDKIEQLQSHENMTVYNKAYTIIETYFSVENEEDVDLIPDRDMTGDFQLAVSAPKNGYEL</sequence>
<proteinExistence type="inferred from homology"/>
<feature type="domain" description="IBB" evidence="8">
    <location>
        <begin position="6"/>
        <end position="70"/>
    </location>
</feature>
<feature type="repeat" description="ARM" evidence="6">
    <location>
        <begin position="173"/>
        <end position="215"/>
    </location>
</feature>
<keyword evidence="2 5" id="KW-0813">Transport</keyword>
<dbReference type="GO" id="GO:0006607">
    <property type="term" value="P:NLS-bearing protein import into nucleus"/>
    <property type="evidence" value="ECO:0007669"/>
    <property type="project" value="UniProtKB-ARBA"/>
</dbReference>
<dbReference type="InterPro" id="IPR000225">
    <property type="entry name" value="Armadillo"/>
</dbReference>
<dbReference type="GO" id="GO:0005634">
    <property type="term" value="C:nucleus"/>
    <property type="evidence" value="ECO:0007669"/>
    <property type="project" value="UniProtKB-ARBA"/>
</dbReference>
<evidence type="ECO:0000256" key="3">
    <source>
        <dbReference type="ARBA" id="ARBA00022737"/>
    </source>
</evidence>
<comment type="similarity">
    <text evidence="1 5">Belongs to the importin alpha family.</text>
</comment>
<dbReference type="Pfam" id="PF16186">
    <property type="entry name" value="Arm_3"/>
    <property type="match status" value="1"/>
</dbReference>
<evidence type="ECO:0000313" key="9">
    <source>
        <dbReference type="EMBL" id="CAG7720514.1"/>
    </source>
</evidence>
<dbReference type="PROSITE" id="PS50176">
    <property type="entry name" value="ARM_REPEAT"/>
    <property type="match status" value="3"/>
</dbReference>
<dbReference type="AlphaFoldDB" id="A0A8J2P1J2"/>
<dbReference type="Pfam" id="PF00514">
    <property type="entry name" value="Arm"/>
    <property type="match status" value="7"/>
</dbReference>
<feature type="compositionally biased region" description="Basic and acidic residues" evidence="7">
    <location>
        <begin position="55"/>
        <end position="72"/>
    </location>
</feature>
<name>A0A8J2P1J2_9HEXA</name>
<evidence type="ECO:0000313" key="10">
    <source>
        <dbReference type="Proteomes" id="UP000708208"/>
    </source>
</evidence>
<comment type="caution">
    <text evidence="9">The sequence shown here is derived from an EMBL/GenBank/DDBJ whole genome shotgun (WGS) entry which is preliminary data.</text>
</comment>
<dbReference type="Proteomes" id="UP000708208">
    <property type="component" value="Unassembled WGS sequence"/>
</dbReference>
<dbReference type="Pfam" id="PF01749">
    <property type="entry name" value="IBB"/>
    <property type="match status" value="1"/>
</dbReference>
<evidence type="ECO:0000256" key="6">
    <source>
        <dbReference type="PROSITE-ProRule" id="PRU00259"/>
    </source>
</evidence>
<dbReference type="PIRSF" id="PIRSF005673">
    <property type="entry name" value="Importin_alpha"/>
    <property type="match status" value="1"/>
</dbReference>
<dbReference type="OrthoDB" id="29145at2759"/>
<dbReference type="EMBL" id="CAJVCH010071317">
    <property type="protein sequence ID" value="CAG7720514.1"/>
    <property type="molecule type" value="Genomic_DNA"/>
</dbReference>